<feature type="compositionally biased region" description="Basic and acidic residues" evidence="1">
    <location>
        <begin position="21"/>
        <end position="41"/>
    </location>
</feature>
<proteinExistence type="predicted"/>
<dbReference type="EMBL" id="ADVG01000001">
    <property type="protein sequence ID" value="EFH88933.1"/>
    <property type="molecule type" value="Genomic_DNA"/>
</dbReference>
<evidence type="ECO:0008006" key="4">
    <source>
        <dbReference type="Google" id="ProtNLM"/>
    </source>
</evidence>
<protein>
    <recommendedName>
        <fullName evidence="4">DUF4177 domain-containing protein</fullName>
    </recommendedName>
</protein>
<dbReference type="Proteomes" id="UP000004508">
    <property type="component" value="Unassembled WGS sequence"/>
</dbReference>
<dbReference type="InParanoid" id="D6TH04"/>
<evidence type="ECO:0000313" key="2">
    <source>
        <dbReference type="EMBL" id="EFH88933.1"/>
    </source>
</evidence>
<comment type="caution">
    <text evidence="2">The sequence shown here is derived from an EMBL/GenBank/DDBJ whole genome shotgun (WGS) entry which is preliminary data.</text>
</comment>
<accession>D6TH04</accession>
<feature type="region of interest" description="Disordered" evidence="1">
    <location>
        <begin position="21"/>
        <end position="43"/>
    </location>
</feature>
<sequence>MFICSETVNLCGEILDYYEEERTRKREREEKRPAVKSEEKGNSAQKWEYLVTTLDHLHLQGDDEIEERMCTWGKDGWELVSATAFSHDNGTNGMQCHDDSVGNTATKASVKLFFKRPKL</sequence>
<reference evidence="2 3" key="1">
    <citation type="journal article" date="2011" name="Stand. Genomic Sci.">
        <title>Non-contiguous finished genome sequence and contextual data of the filamentous soil bacterium Ktedonobacter racemifer type strain (SOSP1-21).</title>
        <authorList>
            <person name="Chang Y.J."/>
            <person name="Land M."/>
            <person name="Hauser L."/>
            <person name="Chertkov O."/>
            <person name="Del Rio T.G."/>
            <person name="Nolan M."/>
            <person name="Copeland A."/>
            <person name="Tice H."/>
            <person name="Cheng J.F."/>
            <person name="Lucas S."/>
            <person name="Han C."/>
            <person name="Goodwin L."/>
            <person name="Pitluck S."/>
            <person name="Ivanova N."/>
            <person name="Ovchinikova G."/>
            <person name="Pati A."/>
            <person name="Chen A."/>
            <person name="Palaniappan K."/>
            <person name="Mavromatis K."/>
            <person name="Liolios K."/>
            <person name="Brettin T."/>
            <person name="Fiebig A."/>
            <person name="Rohde M."/>
            <person name="Abt B."/>
            <person name="Goker M."/>
            <person name="Detter J.C."/>
            <person name="Woyke T."/>
            <person name="Bristow J."/>
            <person name="Eisen J.A."/>
            <person name="Markowitz V."/>
            <person name="Hugenholtz P."/>
            <person name="Kyrpides N.C."/>
            <person name="Klenk H.P."/>
            <person name="Lapidus A."/>
        </authorList>
    </citation>
    <scope>NUCLEOTIDE SEQUENCE [LARGE SCALE GENOMIC DNA]</scope>
    <source>
        <strain evidence="3">DSM 44963</strain>
    </source>
</reference>
<evidence type="ECO:0000256" key="1">
    <source>
        <dbReference type="SAM" id="MobiDB-lite"/>
    </source>
</evidence>
<organism evidence="2 3">
    <name type="scientific">Ktedonobacter racemifer DSM 44963</name>
    <dbReference type="NCBI Taxonomy" id="485913"/>
    <lineage>
        <taxon>Bacteria</taxon>
        <taxon>Bacillati</taxon>
        <taxon>Chloroflexota</taxon>
        <taxon>Ktedonobacteria</taxon>
        <taxon>Ktedonobacterales</taxon>
        <taxon>Ktedonobacteraceae</taxon>
        <taxon>Ktedonobacter</taxon>
    </lineage>
</organism>
<evidence type="ECO:0000313" key="3">
    <source>
        <dbReference type="Proteomes" id="UP000004508"/>
    </source>
</evidence>
<gene>
    <name evidence="2" type="ORF">Krac_10447</name>
</gene>
<keyword evidence="3" id="KW-1185">Reference proteome</keyword>
<dbReference type="AlphaFoldDB" id="D6TH04"/>
<name>D6TH04_KTERA</name>